<evidence type="ECO:0000313" key="3">
    <source>
        <dbReference type="Proteomes" id="UP001500432"/>
    </source>
</evidence>
<comment type="caution">
    <text evidence="2">The sequence shown here is derived from an EMBL/GenBank/DDBJ whole genome shotgun (WGS) entry which is preliminary data.</text>
</comment>
<dbReference type="InterPro" id="IPR005025">
    <property type="entry name" value="FMN_Rdtase-like_dom"/>
</dbReference>
<dbReference type="InterPro" id="IPR029039">
    <property type="entry name" value="Flavoprotein-like_sf"/>
</dbReference>
<gene>
    <name evidence="2" type="ORF">GCM10009849_01720</name>
</gene>
<accession>A0ABN3BHU5</accession>
<dbReference type="EMBL" id="BAAAQW010000001">
    <property type="protein sequence ID" value="GAA2196475.1"/>
    <property type="molecule type" value="Genomic_DNA"/>
</dbReference>
<dbReference type="Gene3D" id="3.40.50.360">
    <property type="match status" value="1"/>
</dbReference>
<evidence type="ECO:0000259" key="1">
    <source>
        <dbReference type="Pfam" id="PF03358"/>
    </source>
</evidence>
<proteinExistence type="predicted"/>
<feature type="domain" description="NADPH-dependent FMN reductase-like" evidence="1">
    <location>
        <begin position="53"/>
        <end position="195"/>
    </location>
</feature>
<dbReference type="Pfam" id="PF03358">
    <property type="entry name" value="FMN_red"/>
    <property type="match status" value="1"/>
</dbReference>
<dbReference type="Proteomes" id="UP001500432">
    <property type="component" value="Unassembled WGS sequence"/>
</dbReference>
<evidence type="ECO:0000313" key="2">
    <source>
        <dbReference type="EMBL" id="GAA2196475.1"/>
    </source>
</evidence>
<protein>
    <recommendedName>
        <fullName evidence="1">NADPH-dependent FMN reductase-like domain-containing protein</fullName>
    </recommendedName>
</protein>
<organism evidence="2 3">
    <name type="scientific">Sinomonas flava</name>
    <dbReference type="NCBI Taxonomy" id="496857"/>
    <lineage>
        <taxon>Bacteria</taxon>
        <taxon>Bacillati</taxon>
        <taxon>Actinomycetota</taxon>
        <taxon>Actinomycetes</taxon>
        <taxon>Micrococcales</taxon>
        <taxon>Micrococcaceae</taxon>
        <taxon>Sinomonas</taxon>
    </lineage>
</organism>
<dbReference type="PANTHER" id="PTHR30543:SF21">
    <property type="entry name" value="NAD(P)H-DEPENDENT FMN REDUCTASE LOT6"/>
    <property type="match status" value="1"/>
</dbReference>
<dbReference type="SUPFAM" id="SSF52218">
    <property type="entry name" value="Flavoproteins"/>
    <property type="match status" value="1"/>
</dbReference>
<name>A0ABN3BHU5_9MICC</name>
<dbReference type="InterPro" id="IPR050712">
    <property type="entry name" value="NAD(P)H-dep_reductase"/>
</dbReference>
<dbReference type="PANTHER" id="PTHR30543">
    <property type="entry name" value="CHROMATE REDUCTASE"/>
    <property type="match status" value="1"/>
</dbReference>
<sequence length="244" mass="25877">MSWFSKLFGKSDSSAAHRAEAPVVEAAPAAEAAQAPATAPAEAPAAVVRAGAPRIAVVTGSTRPGRNNLQVAEWLVARAGQRGDAVYELVDIDSFNLPLLDEAFPAAYGNYQGEHTKAWAAKIAEFDGYVFVTAEYNHSTTPALANALSFLNAEFANKAAGIVGYGSAMGARAVEHLRGILSELQVAHVQKTGMFSLFTDFKDFSVFTPREQQAASVDPMLDQLVAWTVAFAKVRAGEFEAVAV</sequence>
<dbReference type="RefSeq" id="WP_344297564.1">
    <property type="nucleotide sequence ID" value="NZ_BAAAQW010000001.1"/>
</dbReference>
<keyword evidence="3" id="KW-1185">Reference proteome</keyword>
<reference evidence="2 3" key="1">
    <citation type="journal article" date="2019" name="Int. J. Syst. Evol. Microbiol.">
        <title>The Global Catalogue of Microorganisms (GCM) 10K type strain sequencing project: providing services to taxonomists for standard genome sequencing and annotation.</title>
        <authorList>
            <consortium name="The Broad Institute Genomics Platform"/>
            <consortium name="The Broad Institute Genome Sequencing Center for Infectious Disease"/>
            <person name="Wu L."/>
            <person name="Ma J."/>
        </authorList>
    </citation>
    <scope>NUCLEOTIDE SEQUENCE [LARGE SCALE GENOMIC DNA]</scope>
    <source>
        <strain evidence="2 3">JCM 16034</strain>
    </source>
</reference>